<accession>A0A7J6KP12</accession>
<sequence>MKQAFLIVILSLLLAECSGFLGDEDPYGDPKGHCVFDFDTGMVNNCTCPTGEIPLTEGDNQQICGPSPCDTDSDCPPPPEGVTAVPECLAARMPTACQLSCTSQEDCGSEAICTNGGSCSYIH</sequence>
<feature type="chain" id="PRO_5029598482" evidence="1">
    <location>
        <begin position="20"/>
        <end position="123"/>
    </location>
</feature>
<dbReference type="EMBL" id="JAAPAO010002056">
    <property type="protein sequence ID" value="KAF4648311.1"/>
    <property type="molecule type" value="Genomic_DNA"/>
</dbReference>
<protein>
    <submittedName>
        <fullName evidence="2">Uncharacterized protein</fullName>
    </submittedName>
</protein>
<name>A0A7J6KP12_PERCH</name>
<keyword evidence="3" id="KW-1185">Reference proteome</keyword>
<dbReference type="Proteomes" id="UP000591131">
    <property type="component" value="Unassembled WGS sequence"/>
</dbReference>
<gene>
    <name evidence="2" type="ORF">FOL47_003432</name>
</gene>
<dbReference type="AlphaFoldDB" id="A0A7J6KP12"/>
<keyword evidence="1" id="KW-0732">Signal</keyword>
<evidence type="ECO:0000256" key="1">
    <source>
        <dbReference type="SAM" id="SignalP"/>
    </source>
</evidence>
<comment type="caution">
    <text evidence="2">The sequence shown here is derived from an EMBL/GenBank/DDBJ whole genome shotgun (WGS) entry which is preliminary data.</text>
</comment>
<evidence type="ECO:0000313" key="3">
    <source>
        <dbReference type="Proteomes" id="UP000591131"/>
    </source>
</evidence>
<proteinExistence type="predicted"/>
<evidence type="ECO:0000313" key="2">
    <source>
        <dbReference type="EMBL" id="KAF4648311.1"/>
    </source>
</evidence>
<organism evidence="2 3">
    <name type="scientific">Perkinsus chesapeaki</name>
    <name type="common">Clam parasite</name>
    <name type="synonym">Perkinsus andrewsi</name>
    <dbReference type="NCBI Taxonomy" id="330153"/>
    <lineage>
        <taxon>Eukaryota</taxon>
        <taxon>Sar</taxon>
        <taxon>Alveolata</taxon>
        <taxon>Perkinsozoa</taxon>
        <taxon>Perkinsea</taxon>
        <taxon>Perkinsida</taxon>
        <taxon>Perkinsidae</taxon>
        <taxon>Perkinsus</taxon>
    </lineage>
</organism>
<reference evidence="2 3" key="1">
    <citation type="submission" date="2020-04" db="EMBL/GenBank/DDBJ databases">
        <title>Perkinsus chesapeaki whole genome sequence.</title>
        <authorList>
            <person name="Bogema D.R."/>
        </authorList>
    </citation>
    <scope>NUCLEOTIDE SEQUENCE [LARGE SCALE GENOMIC DNA]</scope>
    <source>
        <strain evidence="2">ATCC PRA-425</strain>
    </source>
</reference>
<feature type="signal peptide" evidence="1">
    <location>
        <begin position="1"/>
        <end position="19"/>
    </location>
</feature>